<dbReference type="PANTHER" id="PTHR32472:SF18">
    <property type="entry name" value="OS11G0576100 PROTEIN"/>
    <property type="match status" value="1"/>
</dbReference>
<organism evidence="1 2">
    <name type="scientific">Platanthera guangdongensis</name>
    <dbReference type="NCBI Taxonomy" id="2320717"/>
    <lineage>
        <taxon>Eukaryota</taxon>
        <taxon>Viridiplantae</taxon>
        <taxon>Streptophyta</taxon>
        <taxon>Embryophyta</taxon>
        <taxon>Tracheophyta</taxon>
        <taxon>Spermatophyta</taxon>
        <taxon>Magnoliopsida</taxon>
        <taxon>Liliopsida</taxon>
        <taxon>Asparagales</taxon>
        <taxon>Orchidaceae</taxon>
        <taxon>Orchidoideae</taxon>
        <taxon>Orchideae</taxon>
        <taxon>Orchidinae</taxon>
        <taxon>Platanthera</taxon>
    </lineage>
</organism>
<sequence length="236" mass="27481">MDFRAVSNRSMSSDARAHAMSRKAMEEATLGLVIITRKSFSNLWSIEELNILLPRKNLIPIFFGLMKGQCLSRNIVEKKGDIWSKYGGELWKKYNGREGEWIKAVDGLSRLDVMLEVSIQNMRDCVLDAIHLIGKKLGRRDSVEKLMKWKSMAEGKEFPFARNSNFTGRKNEFLELKLMLFGDGEIEGDTTFFNLIPQRSCRSNIELHQKKNRGRMKEQRMWKESKEEIELECEHN</sequence>
<evidence type="ECO:0000313" key="2">
    <source>
        <dbReference type="Proteomes" id="UP001412067"/>
    </source>
</evidence>
<accession>A0ABR2LZ03</accession>
<dbReference type="Proteomes" id="UP001412067">
    <property type="component" value="Unassembled WGS sequence"/>
</dbReference>
<gene>
    <name evidence="1" type="ORF">KSP40_PGU001268</name>
</gene>
<keyword evidence="2" id="KW-1185">Reference proteome</keyword>
<evidence type="ECO:0000313" key="1">
    <source>
        <dbReference type="EMBL" id="KAK8953722.1"/>
    </source>
</evidence>
<evidence type="ECO:0008006" key="3">
    <source>
        <dbReference type="Google" id="ProtNLM"/>
    </source>
</evidence>
<name>A0ABR2LZ03_9ASPA</name>
<dbReference type="PANTHER" id="PTHR32472">
    <property type="entry name" value="DNA REPAIR PROTEIN RADA"/>
    <property type="match status" value="1"/>
</dbReference>
<dbReference type="EMBL" id="JBBWWR010000014">
    <property type="protein sequence ID" value="KAK8953722.1"/>
    <property type="molecule type" value="Genomic_DNA"/>
</dbReference>
<proteinExistence type="predicted"/>
<comment type="caution">
    <text evidence="1">The sequence shown here is derived from an EMBL/GenBank/DDBJ whole genome shotgun (WGS) entry which is preliminary data.</text>
</comment>
<reference evidence="1 2" key="1">
    <citation type="journal article" date="2022" name="Nat. Plants">
        <title>Genomes of leafy and leafless Platanthera orchids illuminate the evolution of mycoheterotrophy.</title>
        <authorList>
            <person name="Li M.H."/>
            <person name="Liu K.W."/>
            <person name="Li Z."/>
            <person name="Lu H.C."/>
            <person name="Ye Q.L."/>
            <person name="Zhang D."/>
            <person name="Wang J.Y."/>
            <person name="Li Y.F."/>
            <person name="Zhong Z.M."/>
            <person name="Liu X."/>
            <person name="Yu X."/>
            <person name="Liu D.K."/>
            <person name="Tu X.D."/>
            <person name="Liu B."/>
            <person name="Hao Y."/>
            <person name="Liao X.Y."/>
            <person name="Jiang Y.T."/>
            <person name="Sun W.H."/>
            <person name="Chen J."/>
            <person name="Chen Y.Q."/>
            <person name="Ai Y."/>
            <person name="Zhai J.W."/>
            <person name="Wu S.S."/>
            <person name="Zhou Z."/>
            <person name="Hsiao Y.Y."/>
            <person name="Wu W.L."/>
            <person name="Chen Y.Y."/>
            <person name="Lin Y.F."/>
            <person name="Hsu J.L."/>
            <person name="Li C.Y."/>
            <person name="Wang Z.W."/>
            <person name="Zhao X."/>
            <person name="Zhong W.Y."/>
            <person name="Ma X.K."/>
            <person name="Ma L."/>
            <person name="Huang J."/>
            <person name="Chen G.Z."/>
            <person name="Huang M.Z."/>
            <person name="Huang L."/>
            <person name="Peng D.H."/>
            <person name="Luo Y.B."/>
            <person name="Zou S.Q."/>
            <person name="Chen S.P."/>
            <person name="Lan S."/>
            <person name="Tsai W.C."/>
            <person name="Van de Peer Y."/>
            <person name="Liu Z.J."/>
        </authorList>
    </citation>
    <scope>NUCLEOTIDE SEQUENCE [LARGE SCALE GENOMIC DNA]</scope>
    <source>
        <strain evidence="1">Lor288</strain>
    </source>
</reference>
<protein>
    <recommendedName>
        <fullName evidence="3">TIR domain-containing protein</fullName>
    </recommendedName>
</protein>